<organism evidence="1">
    <name type="scientific">marine sediment metagenome</name>
    <dbReference type="NCBI Taxonomy" id="412755"/>
    <lineage>
        <taxon>unclassified sequences</taxon>
        <taxon>metagenomes</taxon>
        <taxon>ecological metagenomes</taxon>
    </lineage>
</organism>
<dbReference type="AlphaFoldDB" id="A0A0F9D0D2"/>
<dbReference type="EMBL" id="LAZR01030951">
    <property type="protein sequence ID" value="KKL55133.1"/>
    <property type="molecule type" value="Genomic_DNA"/>
</dbReference>
<gene>
    <name evidence="1" type="ORF">LCGC14_2258480</name>
</gene>
<protein>
    <submittedName>
        <fullName evidence="1">Uncharacterized protein</fullName>
    </submittedName>
</protein>
<accession>A0A0F9D0D2</accession>
<sequence>AVGDEVEVLAGDNAGCLFHINAFSATPNGSDTITVTIDEAAPKNSTNRALAKFDNWKRIGTISSETAQREDFAIPSEGHFVELTVEMRGKFIAIDEVVVSSTENQET</sequence>
<name>A0A0F9D0D2_9ZZZZ</name>
<feature type="non-terminal residue" evidence="1">
    <location>
        <position position="1"/>
    </location>
</feature>
<evidence type="ECO:0000313" key="1">
    <source>
        <dbReference type="EMBL" id="KKL55133.1"/>
    </source>
</evidence>
<reference evidence="1" key="1">
    <citation type="journal article" date="2015" name="Nature">
        <title>Complex archaea that bridge the gap between prokaryotes and eukaryotes.</title>
        <authorList>
            <person name="Spang A."/>
            <person name="Saw J.H."/>
            <person name="Jorgensen S.L."/>
            <person name="Zaremba-Niedzwiedzka K."/>
            <person name="Martijn J."/>
            <person name="Lind A.E."/>
            <person name="van Eijk R."/>
            <person name="Schleper C."/>
            <person name="Guy L."/>
            <person name="Ettema T.J."/>
        </authorList>
    </citation>
    <scope>NUCLEOTIDE SEQUENCE</scope>
</reference>
<comment type="caution">
    <text evidence="1">The sequence shown here is derived from an EMBL/GenBank/DDBJ whole genome shotgun (WGS) entry which is preliminary data.</text>
</comment>
<proteinExistence type="predicted"/>